<accession>A0AAV8V8G3</accession>
<protein>
    <submittedName>
        <fullName evidence="1">Uncharacterized protein</fullName>
    </submittedName>
</protein>
<comment type="caution">
    <text evidence="1">The sequence shown here is derived from an EMBL/GenBank/DDBJ whole genome shotgun (WGS) entry which is preliminary data.</text>
</comment>
<evidence type="ECO:0000313" key="2">
    <source>
        <dbReference type="Proteomes" id="UP001159042"/>
    </source>
</evidence>
<sequence>MAAVANGELLSPYTVYKAKHLYPTWTEGGIPGTGHNRNSSGQSSGRDPSVVGLIYVCWKTAIREDERRHENAWSETFVEHLQNARTATTTTVRQSRGKKFNILPGQSVIAANETERLLSSTVKSIAIILLVNHQMMSLNMRPKMRLSMKFYQKQLKFRVAEKLTRYFIGKILKIINDNKIEISYLRKKSGKIIYFVYPDVPDVVQTNKINIVQKVCLKDIRRGKHTFSNINLKNELVK</sequence>
<gene>
    <name evidence="1" type="ORF">NQ315_003518</name>
</gene>
<dbReference type="AlphaFoldDB" id="A0AAV8V8G3"/>
<proteinExistence type="predicted"/>
<name>A0AAV8V8G3_9CUCU</name>
<reference evidence="1 2" key="1">
    <citation type="journal article" date="2023" name="Insect Mol. Biol.">
        <title>Genome sequencing provides insights into the evolution of gene families encoding plant cell wall-degrading enzymes in longhorned beetles.</title>
        <authorList>
            <person name="Shin N.R."/>
            <person name="Okamura Y."/>
            <person name="Kirsch R."/>
            <person name="Pauchet Y."/>
        </authorList>
    </citation>
    <scope>NUCLEOTIDE SEQUENCE [LARGE SCALE GENOMIC DNA]</scope>
    <source>
        <strain evidence="1">EAD_L_NR</strain>
    </source>
</reference>
<organism evidence="1 2">
    <name type="scientific">Exocentrus adspersus</name>
    <dbReference type="NCBI Taxonomy" id="1586481"/>
    <lineage>
        <taxon>Eukaryota</taxon>
        <taxon>Metazoa</taxon>
        <taxon>Ecdysozoa</taxon>
        <taxon>Arthropoda</taxon>
        <taxon>Hexapoda</taxon>
        <taxon>Insecta</taxon>
        <taxon>Pterygota</taxon>
        <taxon>Neoptera</taxon>
        <taxon>Endopterygota</taxon>
        <taxon>Coleoptera</taxon>
        <taxon>Polyphaga</taxon>
        <taxon>Cucujiformia</taxon>
        <taxon>Chrysomeloidea</taxon>
        <taxon>Cerambycidae</taxon>
        <taxon>Lamiinae</taxon>
        <taxon>Acanthocinini</taxon>
        <taxon>Exocentrus</taxon>
    </lineage>
</organism>
<keyword evidence="2" id="KW-1185">Reference proteome</keyword>
<evidence type="ECO:0000313" key="1">
    <source>
        <dbReference type="EMBL" id="KAJ8910464.1"/>
    </source>
</evidence>
<dbReference type="EMBL" id="JANEYG010000291">
    <property type="protein sequence ID" value="KAJ8910464.1"/>
    <property type="molecule type" value="Genomic_DNA"/>
</dbReference>
<dbReference type="Proteomes" id="UP001159042">
    <property type="component" value="Unassembled WGS sequence"/>
</dbReference>